<feature type="compositionally biased region" description="Polar residues" evidence="1">
    <location>
        <begin position="125"/>
        <end position="138"/>
    </location>
</feature>
<feature type="domain" description="Ubiquitin-like" evidence="2">
    <location>
        <begin position="27"/>
        <end position="93"/>
    </location>
</feature>
<dbReference type="EMBL" id="JAVHJV010000006">
    <property type="protein sequence ID" value="KAK5942169.1"/>
    <property type="molecule type" value="Genomic_DNA"/>
</dbReference>
<feature type="region of interest" description="Disordered" evidence="1">
    <location>
        <begin position="118"/>
        <end position="138"/>
    </location>
</feature>
<evidence type="ECO:0000313" key="4">
    <source>
        <dbReference type="Proteomes" id="UP001334248"/>
    </source>
</evidence>
<evidence type="ECO:0000256" key="1">
    <source>
        <dbReference type="SAM" id="MobiDB-lite"/>
    </source>
</evidence>
<keyword evidence="4" id="KW-1185">Reference proteome</keyword>
<dbReference type="GeneID" id="89999573"/>
<dbReference type="CDD" id="cd17039">
    <property type="entry name" value="Ubl_ubiquitin_like"/>
    <property type="match status" value="1"/>
</dbReference>
<organism evidence="3 4">
    <name type="scientific">Knufia obscura</name>
    <dbReference type="NCBI Taxonomy" id="1635080"/>
    <lineage>
        <taxon>Eukaryota</taxon>
        <taxon>Fungi</taxon>
        <taxon>Dikarya</taxon>
        <taxon>Ascomycota</taxon>
        <taxon>Pezizomycotina</taxon>
        <taxon>Eurotiomycetes</taxon>
        <taxon>Chaetothyriomycetidae</taxon>
        <taxon>Chaetothyriales</taxon>
        <taxon>Trichomeriaceae</taxon>
        <taxon>Knufia</taxon>
    </lineage>
</organism>
<name>A0ABR0RPJ9_9EURO</name>
<evidence type="ECO:0000313" key="3">
    <source>
        <dbReference type="EMBL" id="KAK5942169.1"/>
    </source>
</evidence>
<dbReference type="InterPro" id="IPR029071">
    <property type="entry name" value="Ubiquitin-like_domsf"/>
</dbReference>
<dbReference type="Proteomes" id="UP001334248">
    <property type="component" value="Unassembled WGS sequence"/>
</dbReference>
<proteinExistence type="predicted"/>
<dbReference type="SUPFAM" id="SSF54236">
    <property type="entry name" value="Ubiquitin-like"/>
    <property type="match status" value="1"/>
</dbReference>
<protein>
    <recommendedName>
        <fullName evidence="2">Ubiquitin-like domain-containing protein</fullName>
    </recommendedName>
</protein>
<evidence type="ECO:0000259" key="2">
    <source>
        <dbReference type="PROSITE" id="PS50053"/>
    </source>
</evidence>
<gene>
    <name evidence="3" type="ORF">PMZ80_006124</name>
</gene>
<dbReference type="PROSITE" id="PS50053">
    <property type="entry name" value="UBIQUITIN_2"/>
    <property type="match status" value="1"/>
</dbReference>
<reference evidence="3 4" key="1">
    <citation type="journal article" date="2023" name="Res Sq">
        <title>Genomic and morphological characterization of Knufia obscura isolated from the Mars 2020 spacecraft assembly facility.</title>
        <authorList>
            <person name="Chander A.M."/>
            <person name="Teixeira M.M."/>
            <person name="Singh N.K."/>
            <person name="Williams M.P."/>
            <person name="Parker C.W."/>
            <person name="Leo P."/>
            <person name="Stajich J.E."/>
            <person name="Torok T."/>
            <person name="Tighe S."/>
            <person name="Mason C.E."/>
            <person name="Venkateswaran K."/>
        </authorList>
    </citation>
    <scope>NUCLEOTIDE SEQUENCE [LARGE SCALE GENOMIC DNA]</scope>
    <source>
        <strain evidence="3 4">CCFEE 5817</strain>
    </source>
</reference>
<dbReference type="Gene3D" id="3.10.20.90">
    <property type="entry name" value="Phosphatidylinositol 3-kinase Catalytic Subunit, Chain A, domain 1"/>
    <property type="match status" value="1"/>
</dbReference>
<dbReference type="InterPro" id="IPR000626">
    <property type="entry name" value="Ubiquitin-like_dom"/>
</dbReference>
<accession>A0ABR0RPJ9</accession>
<dbReference type="RefSeq" id="XP_064730259.1">
    <property type="nucleotide sequence ID" value="XM_064874537.1"/>
</dbReference>
<sequence>MDVNYIYPRPPLPPGGYRDATTNEQLMRIRLITTSVPFDHDPLPTFDMSLTSPIAELRARIRDGHRQRPPIERQRLTYGEDVLTDDMRVCELSEPLSDEPDTWYRNVLLEIVSDAAATGPDSGPLHSQGSERLPHSSTESPWPVIYIGETVNKFKYKWSLPQISYAKLRFCRKL</sequence>
<comment type="caution">
    <text evidence="3">The sequence shown here is derived from an EMBL/GenBank/DDBJ whole genome shotgun (WGS) entry which is preliminary data.</text>
</comment>